<dbReference type="NCBIfam" id="NF040570">
    <property type="entry name" value="guided_TnpB"/>
    <property type="match status" value="1"/>
</dbReference>
<evidence type="ECO:0000313" key="9">
    <source>
        <dbReference type="Proteomes" id="UP001166304"/>
    </source>
</evidence>
<evidence type="ECO:0000256" key="5">
    <source>
        <dbReference type="ARBA" id="ARBA00023172"/>
    </source>
</evidence>
<dbReference type="AlphaFoldDB" id="A0AA41G3J3"/>
<keyword evidence="5" id="KW-0233">DNA recombination</keyword>
<reference evidence="8" key="1">
    <citation type="submission" date="2021-06" db="EMBL/GenBank/DDBJ databases">
        <title>New haloarchaea isolates fom saline soil.</title>
        <authorList>
            <person name="Duran-Viseras A."/>
            <person name="Sanchez-Porro C.S."/>
            <person name="Ventosa A."/>
        </authorList>
    </citation>
    <scope>NUCLEOTIDE SEQUENCE</scope>
    <source>
        <strain evidence="8">JCM 18369</strain>
    </source>
</reference>
<name>A0AA41G3J3_9EURY</name>
<evidence type="ECO:0000256" key="2">
    <source>
        <dbReference type="ARBA" id="ARBA00011044"/>
    </source>
</evidence>
<dbReference type="InterPro" id="IPR010095">
    <property type="entry name" value="Cas12f1-like_TNB"/>
</dbReference>
<evidence type="ECO:0000256" key="4">
    <source>
        <dbReference type="ARBA" id="ARBA00023125"/>
    </source>
</evidence>
<comment type="caution">
    <text evidence="8">The sequence shown here is derived from an EMBL/GenBank/DDBJ whole genome shotgun (WGS) entry which is preliminary data.</text>
</comment>
<proteinExistence type="inferred from homology"/>
<sequence length="416" mass="47951">MIRTNTFEVAPRTDNAESMLRRMLDASASLWNEINYERRQRFFSGEDIWESEEFYDRYVDVLGGATAQTIIRRNSDAWKSFFTLCDNPDEDPSPPGYWGNEDEGRDQRTYIRNDAYTLRWGERSRLEIRIGLDLKEEYGLGYYERLPLEVRGEPHWNGDSGRVTIEYDELTETFPGYQSVTVPEDQQDAPLAQQTVAIDIGINTLAACTTTTGQQYRYDGIEIFEQFRETTEYIADLESKLPDDRSCSRRIKRLYRKRTRRRDHATAALIRDLVPRLHEDGIDTVVIGDLSGGFGAKWTAEANEMIHNFWAYRKFNTQLESVCEEYGIEVVTRSEAETSQSCPDCGRTDTTTRHRDSLTCICGFDGHADLAASRNLLNRATEDSIPGPTARPMRFQWDNHEWRSIRDASETPTNSA</sequence>
<protein>
    <submittedName>
        <fullName evidence="8">Transposase</fullName>
    </submittedName>
</protein>
<feature type="domain" description="Cas12f1-like TNB" evidence="7">
    <location>
        <begin position="312"/>
        <end position="376"/>
    </location>
</feature>
<dbReference type="Pfam" id="PF01385">
    <property type="entry name" value="OrfB_IS605"/>
    <property type="match status" value="1"/>
</dbReference>
<dbReference type="PANTHER" id="PTHR30405:SF26">
    <property type="entry name" value="TRANSPOSASE, PROBABLY IS605-TNPB FAMILY"/>
    <property type="match status" value="1"/>
</dbReference>
<dbReference type="EMBL" id="JAHQXE010000006">
    <property type="protein sequence ID" value="MBV0903510.1"/>
    <property type="molecule type" value="Genomic_DNA"/>
</dbReference>
<organism evidence="8 9">
    <name type="scientific">Haloarcula salina</name>
    <dbReference type="NCBI Taxonomy" id="1429914"/>
    <lineage>
        <taxon>Archaea</taxon>
        <taxon>Methanobacteriati</taxon>
        <taxon>Methanobacteriota</taxon>
        <taxon>Stenosarchaea group</taxon>
        <taxon>Halobacteria</taxon>
        <taxon>Halobacteriales</taxon>
        <taxon>Haloarculaceae</taxon>
        <taxon>Haloarcula</taxon>
    </lineage>
</organism>
<dbReference type="GO" id="GO:0003677">
    <property type="term" value="F:DNA binding"/>
    <property type="evidence" value="ECO:0007669"/>
    <property type="project" value="UniProtKB-KW"/>
</dbReference>
<dbReference type="GO" id="GO:0006310">
    <property type="term" value="P:DNA recombination"/>
    <property type="evidence" value="ECO:0007669"/>
    <property type="project" value="UniProtKB-KW"/>
</dbReference>
<comment type="similarity">
    <text evidence="2">In the N-terminal section; belongs to the transposase 2 family.</text>
</comment>
<keyword evidence="4" id="KW-0238">DNA-binding</keyword>
<accession>A0AA41G3J3</accession>
<keyword evidence="3" id="KW-0815">Transposition</keyword>
<feature type="domain" description="Probable transposase IS891/IS1136/IS1341" evidence="6">
    <location>
        <begin position="180"/>
        <end position="291"/>
    </location>
</feature>
<evidence type="ECO:0000256" key="1">
    <source>
        <dbReference type="ARBA" id="ARBA00008761"/>
    </source>
</evidence>
<dbReference type="GO" id="GO:0032196">
    <property type="term" value="P:transposition"/>
    <property type="evidence" value="ECO:0007669"/>
    <property type="project" value="UniProtKB-KW"/>
</dbReference>
<dbReference type="Proteomes" id="UP001166304">
    <property type="component" value="Unassembled WGS sequence"/>
</dbReference>
<keyword evidence="9" id="KW-1185">Reference proteome</keyword>
<gene>
    <name evidence="8" type="ORF">KTS37_17135</name>
</gene>
<comment type="similarity">
    <text evidence="1">In the C-terminal section; belongs to the transposase 35 family.</text>
</comment>
<dbReference type="PANTHER" id="PTHR30405">
    <property type="entry name" value="TRANSPOSASE"/>
    <property type="match status" value="1"/>
</dbReference>
<evidence type="ECO:0000313" key="8">
    <source>
        <dbReference type="EMBL" id="MBV0903510.1"/>
    </source>
</evidence>
<dbReference type="Pfam" id="PF07282">
    <property type="entry name" value="Cas12f1-like_TNB"/>
    <property type="match status" value="1"/>
</dbReference>
<evidence type="ECO:0000256" key="3">
    <source>
        <dbReference type="ARBA" id="ARBA00022578"/>
    </source>
</evidence>
<evidence type="ECO:0000259" key="7">
    <source>
        <dbReference type="Pfam" id="PF07282"/>
    </source>
</evidence>
<evidence type="ECO:0000259" key="6">
    <source>
        <dbReference type="Pfam" id="PF01385"/>
    </source>
</evidence>
<dbReference type="InterPro" id="IPR051399">
    <property type="entry name" value="RNA-guided_DNA_endo/Transpos"/>
</dbReference>
<dbReference type="InterPro" id="IPR001959">
    <property type="entry name" value="Transposase"/>
</dbReference>